<sequence length="123" mass="13786">MSTILVVDDEYLIASILGMLLEDEGFDVVKVGNGELALEALERTRFELVITDYMMPRLNGKELAMKIRENVQLQRLPVILISGAQAHEGWDCPELFAAVFDKPFDIPTLIAKVNELLRPPESS</sequence>
<proteinExistence type="predicted"/>
<dbReference type="Proteomes" id="UP001615411">
    <property type="component" value="Unassembled WGS sequence"/>
</dbReference>
<dbReference type="EMBL" id="JBIUGF010000008">
    <property type="protein sequence ID" value="MFJ1337372.1"/>
    <property type="molecule type" value="Genomic_DNA"/>
</dbReference>
<name>A0ACC7LVL3_9PSED</name>
<reference evidence="1" key="1">
    <citation type="submission" date="2024-10" db="EMBL/GenBank/DDBJ databases">
        <title>Aeromonas and Pseudomonas from the Cagarras Archipelago, Rio de Janeiro, Brazil.</title>
        <authorList>
            <person name="Canellas A.L.B."/>
            <person name="Laport M.S."/>
        </authorList>
    </citation>
    <scope>NUCLEOTIDE SEQUENCE</scope>
    <source>
        <strain evidence="1">ACP-7</strain>
    </source>
</reference>
<keyword evidence="2" id="KW-1185">Reference proteome</keyword>
<evidence type="ECO:0000313" key="1">
    <source>
        <dbReference type="EMBL" id="MFJ1337372.1"/>
    </source>
</evidence>
<protein>
    <submittedName>
        <fullName evidence="1">Response regulator</fullName>
    </submittedName>
</protein>
<accession>A0ACC7LVL3</accession>
<organism evidence="1 2">
    <name type="scientific">Pseudomonas caricapapayae</name>
    <dbReference type="NCBI Taxonomy" id="46678"/>
    <lineage>
        <taxon>Bacteria</taxon>
        <taxon>Pseudomonadati</taxon>
        <taxon>Pseudomonadota</taxon>
        <taxon>Gammaproteobacteria</taxon>
        <taxon>Pseudomonadales</taxon>
        <taxon>Pseudomonadaceae</taxon>
        <taxon>Pseudomonas</taxon>
    </lineage>
</organism>
<comment type="caution">
    <text evidence="1">The sequence shown here is derived from an EMBL/GenBank/DDBJ whole genome shotgun (WGS) entry which is preliminary data.</text>
</comment>
<gene>
    <name evidence="1" type="ORF">ACIKP7_04440</name>
</gene>
<evidence type="ECO:0000313" key="2">
    <source>
        <dbReference type="Proteomes" id="UP001615411"/>
    </source>
</evidence>